<organism evidence="1 2">
    <name type="scientific">Myxococcus fulvus</name>
    <dbReference type="NCBI Taxonomy" id="33"/>
    <lineage>
        <taxon>Bacteria</taxon>
        <taxon>Pseudomonadati</taxon>
        <taxon>Myxococcota</taxon>
        <taxon>Myxococcia</taxon>
        <taxon>Myxococcales</taxon>
        <taxon>Cystobacterineae</taxon>
        <taxon>Myxococcaceae</taxon>
        <taxon>Myxococcus</taxon>
    </lineage>
</organism>
<sequence length="48" mass="5273">MSRTTRWVLLGTVGALLAAGAGAYLWARAYVRRSPSIIHPDEIPPPRQ</sequence>
<evidence type="ECO:0000313" key="1">
    <source>
        <dbReference type="EMBL" id="GEN08074.1"/>
    </source>
</evidence>
<protein>
    <submittedName>
        <fullName evidence="1">Uncharacterized protein</fullName>
    </submittedName>
</protein>
<dbReference type="AlphaFoldDB" id="A0A511T1Q7"/>
<proteinExistence type="predicted"/>
<name>A0A511T1Q7_MYXFU</name>
<gene>
    <name evidence="1" type="ORF">MFU01_31110</name>
</gene>
<comment type="caution">
    <text evidence="1">The sequence shown here is derived from an EMBL/GenBank/DDBJ whole genome shotgun (WGS) entry which is preliminary data.</text>
</comment>
<dbReference type="EMBL" id="BJXR01000027">
    <property type="protein sequence ID" value="GEN08074.1"/>
    <property type="molecule type" value="Genomic_DNA"/>
</dbReference>
<accession>A0A511T1Q7</accession>
<reference evidence="1 2" key="1">
    <citation type="submission" date="2019-07" db="EMBL/GenBank/DDBJ databases">
        <title>Whole genome shotgun sequence of Myxococcus fulvus NBRC 100333.</title>
        <authorList>
            <person name="Hosoyama A."/>
            <person name="Uohara A."/>
            <person name="Ohji S."/>
            <person name="Ichikawa N."/>
        </authorList>
    </citation>
    <scope>NUCLEOTIDE SEQUENCE [LARGE SCALE GENOMIC DNA]</scope>
    <source>
        <strain evidence="1 2">NBRC 100333</strain>
    </source>
</reference>
<evidence type="ECO:0000313" key="2">
    <source>
        <dbReference type="Proteomes" id="UP000321514"/>
    </source>
</evidence>
<dbReference type="Proteomes" id="UP000321514">
    <property type="component" value="Unassembled WGS sequence"/>
</dbReference>
<dbReference type="RefSeq" id="WP_170300448.1">
    <property type="nucleotide sequence ID" value="NZ_BJXR01000027.1"/>
</dbReference>